<evidence type="ECO:0000256" key="2">
    <source>
        <dbReference type="ARBA" id="ARBA00022598"/>
    </source>
</evidence>
<dbReference type="SUPFAM" id="SSF56091">
    <property type="entry name" value="DNA ligase/mRNA capping enzyme, catalytic domain"/>
    <property type="match status" value="1"/>
</dbReference>
<dbReference type="GO" id="GO:0006310">
    <property type="term" value="P:DNA recombination"/>
    <property type="evidence" value="ECO:0007669"/>
    <property type="project" value="InterPro"/>
</dbReference>
<dbReference type="InterPro" id="IPR012310">
    <property type="entry name" value="DNA_ligase_ATP-dep_cent"/>
</dbReference>
<evidence type="ECO:0000313" key="8">
    <source>
        <dbReference type="EMBL" id="AXK48694.1"/>
    </source>
</evidence>
<evidence type="ECO:0000256" key="1">
    <source>
        <dbReference type="ARBA" id="ARBA00001968"/>
    </source>
</evidence>
<dbReference type="Gene3D" id="3.30.470.30">
    <property type="entry name" value="DNA ligase/mRNA capping enzyme"/>
    <property type="match status" value="1"/>
</dbReference>
<dbReference type="Gene3D" id="3.30.1490.70">
    <property type="match status" value="1"/>
</dbReference>
<evidence type="ECO:0000259" key="7">
    <source>
        <dbReference type="PROSITE" id="PS50160"/>
    </source>
</evidence>
<dbReference type="CDD" id="cd08041">
    <property type="entry name" value="OBF_kDNA_ligase_like"/>
    <property type="match status" value="1"/>
</dbReference>
<evidence type="ECO:0000256" key="6">
    <source>
        <dbReference type="ARBA" id="ARBA00034003"/>
    </source>
</evidence>
<evidence type="ECO:0000256" key="5">
    <source>
        <dbReference type="ARBA" id="ARBA00023204"/>
    </source>
</evidence>
<keyword evidence="3" id="KW-0235">DNA replication</keyword>
<dbReference type="CDD" id="cd07896">
    <property type="entry name" value="Adenylation_kDNA_ligase_like"/>
    <property type="match status" value="1"/>
</dbReference>
<dbReference type="InterPro" id="IPR012340">
    <property type="entry name" value="NA-bd_OB-fold"/>
</dbReference>
<keyword evidence="4" id="KW-0227">DNA damage</keyword>
<dbReference type="GO" id="GO:0003910">
    <property type="term" value="F:DNA ligase (ATP) activity"/>
    <property type="evidence" value="ECO:0007669"/>
    <property type="project" value="UniProtKB-EC"/>
</dbReference>
<name>A0AAD0VM00_9BACT</name>
<dbReference type="PANTHER" id="PTHR47810">
    <property type="entry name" value="DNA LIGASE"/>
    <property type="match status" value="1"/>
</dbReference>
<comment type="catalytic activity">
    <reaction evidence="6">
        <text>ATP + (deoxyribonucleotide)n-3'-hydroxyl + 5'-phospho-(deoxyribonucleotide)m = (deoxyribonucleotide)n+m + AMP + diphosphate.</text>
        <dbReference type="EC" id="6.5.1.1"/>
    </reaction>
</comment>
<dbReference type="Proteomes" id="UP000254504">
    <property type="component" value="Chromosome"/>
</dbReference>
<dbReference type="InterPro" id="IPR050326">
    <property type="entry name" value="NAD_dep_DNA_ligaseB"/>
</dbReference>
<keyword evidence="11" id="KW-1185">Reference proteome</keyword>
<dbReference type="PROSITE" id="PS00333">
    <property type="entry name" value="DNA_LIGASE_A2"/>
    <property type="match status" value="1"/>
</dbReference>
<dbReference type="Pfam" id="PF14743">
    <property type="entry name" value="DNA_ligase_OB_2"/>
    <property type="match status" value="1"/>
</dbReference>
<dbReference type="NCBIfam" id="NF006592">
    <property type="entry name" value="PRK09125.1"/>
    <property type="match status" value="1"/>
</dbReference>
<dbReference type="Gene3D" id="2.40.50.140">
    <property type="entry name" value="Nucleic acid-binding proteins"/>
    <property type="match status" value="1"/>
</dbReference>
<proteinExistence type="predicted"/>
<dbReference type="SUPFAM" id="SSF50249">
    <property type="entry name" value="Nucleic acid-binding proteins"/>
    <property type="match status" value="1"/>
</dbReference>
<evidence type="ECO:0000256" key="3">
    <source>
        <dbReference type="ARBA" id="ARBA00022705"/>
    </source>
</evidence>
<evidence type="ECO:0000313" key="10">
    <source>
        <dbReference type="Proteomes" id="UP000254504"/>
    </source>
</evidence>
<dbReference type="PANTHER" id="PTHR47810:SF1">
    <property type="entry name" value="DNA LIGASE B"/>
    <property type="match status" value="1"/>
</dbReference>
<dbReference type="GO" id="GO:0006260">
    <property type="term" value="P:DNA replication"/>
    <property type="evidence" value="ECO:0007669"/>
    <property type="project" value="UniProtKB-KW"/>
</dbReference>
<dbReference type="PROSITE" id="PS50160">
    <property type="entry name" value="DNA_LIGASE_A3"/>
    <property type="match status" value="1"/>
</dbReference>
<protein>
    <submittedName>
        <fullName evidence="8">DNA ligase</fullName>
        <ecNumber evidence="8">6.5.1.2</ecNumber>
    </submittedName>
</protein>
<dbReference type="GO" id="GO:0006281">
    <property type="term" value="P:DNA repair"/>
    <property type="evidence" value="ECO:0007669"/>
    <property type="project" value="UniProtKB-KW"/>
</dbReference>
<dbReference type="EMBL" id="PDKD01000008">
    <property type="protein sequence ID" value="RXJ91362.1"/>
    <property type="molecule type" value="Genomic_DNA"/>
</dbReference>
<dbReference type="GO" id="GO:0005524">
    <property type="term" value="F:ATP binding"/>
    <property type="evidence" value="ECO:0007669"/>
    <property type="project" value="InterPro"/>
</dbReference>
<dbReference type="AlphaFoldDB" id="A0AAD0VM00"/>
<reference evidence="9 11" key="1">
    <citation type="submission" date="2017-10" db="EMBL/GenBank/DDBJ databases">
        <title>Genomics of the genus Arcobacter.</title>
        <authorList>
            <person name="Perez-Cataluna A."/>
            <person name="Figueras M.J."/>
        </authorList>
    </citation>
    <scope>NUCLEOTIDE SEQUENCE [LARGE SCALE GENOMIC DNA]</scope>
    <source>
        <strain evidence="9 11">LMG 25534</strain>
    </source>
</reference>
<dbReference type="Pfam" id="PF01068">
    <property type="entry name" value="DNA_ligase_A_M"/>
    <property type="match status" value="1"/>
</dbReference>
<comment type="cofactor">
    <cofactor evidence="1">
        <name>a divalent metal cation</name>
        <dbReference type="ChEBI" id="CHEBI:60240"/>
    </cofactor>
</comment>
<accession>A0AAD0VM00</accession>
<gene>
    <name evidence="8" type="primary">lig</name>
    <name evidence="8" type="ORF">ATR_0826</name>
    <name evidence="9" type="ORF">CRU87_05825</name>
</gene>
<sequence length="268" mass="31327">MRLIILLFLCSLHTFSFELQKPMVYDEKRDKIDGWFMSEKLDGIRAYWDGKKLYTKNKNEIFAPSFFTKDFPPFELDGELWTKRADFENIQSIVLNNNSNLAWENITYNIFEVPNATGNFKARLDFLKNWLDKNPNNYIKIIPQIVCKDENHLQSFLKELLEKKAEGVIVKNPNLEYEVGRSKNSLKVKRFLDDEGIIQAYNLNSNGSLKSLVIKLKSGEVFNLGNGFSKKYRENPPKIGETITFKYYGFTKNGKPKFASFLRVREDK</sequence>
<dbReference type="KEGG" id="atp:ATR_0826"/>
<dbReference type="Proteomes" id="UP000289132">
    <property type="component" value="Unassembled WGS sequence"/>
</dbReference>
<dbReference type="InterPro" id="IPR029319">
    <property type="entry name" value="DNA_ligase_OB"/>
</dbReference>
<keyword evidence="5" id="KW-0234">DNA repair</keyword>
<dbReference type="InterPro" id="IPR016059">
    <property type="entry name" value="DNA_ligase_ATP-dep_CS"/>
</dbReference>
<organism evidence="8 10">
    <name type="scientific">Aliarcobacter trophiarum LMG 25534</name>
    <dbReference type="NCBI Taxonomy" id="1032241"/>
    <lineage>
        <taxon>Bacteria</taxon>
        <taxon>Pseudomonadati</taxon>
        <taxon>Campylobacterota</taxon>
        <taxon>Epsilonproteobacteria</taxon>
        <taxon>Campylobacterales</taxon>
        <taxon>Arcobacteraceae</taxon>
        <taxon>Aliarcobacter</taxon>
    </lineage>
</organism>
<evidence type="ECO:0000313" key="9">
    <source>
        <dbReference type="EMBL" id="RXJ91362.1"/>
    </source>
</evidence>
<dbReference type="EC" id="6.5.1.2" evidence="8"/>
<evidence type="ECO:0000256" key="4">
    <source>
        <dbReference type="ARBA" id="ARBA00022763"/>
    </source>
</evidence>
<evidence type="ECO:0000313" key="11">
    <source>
        <dbReference type="Proteomes" id="UP000289132"/>
    </source>
</evidence>
<dbReference type="EMBL" id="CP031367">
    <property type="protein sequence ID" value="AXK48694.1"/>
    <property type="molecule type" value="Genomic_DNA"/>
</dbReference>
<keyword evidence="2 8" id="KW-0436">Ligase</keyword>
<dbReference type="GO" id="GO:0003911">
    <property type="term" value="F:DNA ligase (NAD+) activity"/>
    <property type="evidence" value="ECO:0007669"/>
    <property type="project" value="UniProtKB-EC"/>
</dbReference>
<dbReference type="RefSeq" id="WP_115428211.1">
    <property type="nucleotide sequence ID" value="NZ_CP031367.1"/>
</dbReference>
<feature type="domain" description="ATP-dependent DNA ligase family profile" evidence="7">
    <location>
        <begin position="123"/>
        <end position="227"/>
    </location>
</feature>
<reference evidence="8 10" key="2">
    <citation type="submission" date="2018-07" db="EMBL/GenBank/DDBJ databases">
        <title>Complete genome of the Arcobacter trophiarum type strain LMG 25534.</title>
        <authorList>
            <person name="Miller W.G."/>
            <person name="Yee E."/>
        </authorList>
    </citation>
    <scope>NUCLEOTIDE SEQUENCE [LARGE SCALE GENOMIC DNA]</scope>
    <source>
        <strain evidence="8 10">LMG 25534</strain>
    </source>
</reference>